<dbReference type="Gene3D" id="1.20.1290.10">
    <property type="entry name" value="AhpD-like"/>
    <property type="match status" value="1"/>
</dbReference>
<sequence>MEPNLFSDKVYLVTGGHRGIGLAVAGQLLGYGGHVYVQDLPANPSAELTEIANNRLYYHQVDVRDRAACRALVVAIIEKHGRLDGVVNNAAICPLEGEMPSDSTFDEVVDINFRGVWNVGTAALAQMQKQGSGSIVNIGSLSSIAGVARLPGYSATKHAILGLTRTWALDFAQYGVRVNCIAPGPTDTQQVRSPLKTVMGPKLGLDKTEDEMLEMVAQSIPLKRIGDPSEVATAINFFLSDLASFITGQILCAQQQLKDRFLAARGGWDKDWEAVLRLSSAYFEAYLNLQHSSQGRGRLPPKIQEFIYIAVAACATHIHVPAVRAHIHAARSHGATSEEIMEVIGLTSLVGIHTVTLGAPILIELMEEEGITGTTGENVEHLETERARIKDAFIQRRGFWTDTWNPLLQLDPEFFESYMEFSSLASQSRAIEPKYREVIICAFDAATTHLYGRGTRIHMRNALRLGATPNEIMEMLEITSLMGMDGVTAGAGVLLAEAR</sequence>
<dbReference type="GO" id="GO:0048038">
    <property type="term" value="F:quinone binding"/>
    <property type="evidence" value="ECO:0007669"/>
    <property type="project" value="TreeGrafter"/>
</dbReference>
<dbReference type="PANTHER" id="PTHR42760">
    <property type="entry name" value="SHORT-CHAIN DEHYDROGENASES/REDUCTASES FAMILY MEMBER"/>
    <property type="match status" value="1"/>
</dbReference>
<keyword evidence="2" id="KW-0521">NADP</keyword>
<evidence type="ECO:0000313" key="5">
    <source>
        <dbReference type="Proteomes" id="UP001194746"/>
    </source>
</evidence>
<dbReference type="Pfam" id="PF13561">
    <property type="entry name" value="adh_short_C2"/>
    <property type="match status" value="1"/>
</dbReference>
<dbReference type="InterPro" id="IPR057326">
    <property type="entry name" value="KR_dom"/>
</dbReference>
<dbReference type="AlphaFoldDB" id="A0AAD4CHI2"/>
<dbReference type="Proteomes" id="UP001194746">
    <property type="component" value="Unassembled WGS sequence"/>
</dbReference>
<dbReference type="EMBL" id="VCAU01000075">
    <property type="protein sequence ID" value="KAF9886576.1"/>
    <property type="molecule type" value="Genomic_DNA"/>
</dbReference>
<dbReference type="PRINTS" id="PR00080">
    <property type="entry name" value="SDRFAMILY"/>
</dbReference>
<dbReference type="GO" id="GO:0051920">
    <property type="term" value="F:peroxiredoxin activity"/>
    <property type="evidence" value="ECO:0007669"/>
    <property type="project" value="InterPro"/>
</dbReference>
<protein>
    <recommendedName>
        <fullName evidence="3">Ketoreductase domain-containing protein</fullName>
    </recommendedName>
</protein>
<dbReference type="InterPro" id="IPR003779">
    <property type="entry name" value="CMD-like"/>
</dbReference>
<dbReference type="InterPro" id="IPR036291">
    <property type="entry name" value="NAD(P)-bd_dom_sf"/>
</dbReference>
<evidence type="ECO:0000256" key="1">
    <source>
        <dbReference type="ARBA" id="ARBA00006484"/>
    </source>
</evidence>
<feature type="domain" description="Ketoreductase" evidence="3">
    <location>
        <begin position="9"/>
        <end position="188"/>
    </location>
</feature>
<dbReference type="CDD" id="cd05233">
    <property type="entry name" value="SDR_c"/>
    <property type="match status" value="1"/>
</dbReference>
<accession>A0AAD4CHI2</accession>
<organism evidence="4 5">
    <name type="scientific">Aspergillus nanangensis</name>
    <dbReference type="NCBI Taxonomy" id="2582783"/>
    <lineage>
        <taxon>Eukaryota</taxon>
        <taxon>Fungi</taxon>
        <taxon>Dikarya</taxon>
        <taxon>Ascomycota</taxon>
        <taxon>Pezizomycotina</taxon>
        <taxon>Eurotiomycetes</taxon>
        <taxon>Eurotiomycetidae</taxon>
        <taxon>Eurotiales</taxon>
        <taxon>Aspergillaceae</taxon>
        <taxon>Aspergillus</taxon>
        <taxon>Aspergillus subgen. Circumdati</taxon>
    </lineage>
</organism>
<dbReference type="PRINTS" id="PR00081">
    <property type="entry name" value="GDHRDH"/>
</dbReference>
<dbReference type="Gene3D" id="3.40.50.720">
    <property type="entry name" value="NAD(P)-binding Rossmann-like Domain"/>
    <property type="match status" value="1"/>
</dbReference>
<gene>
    <name evidence="4" type="ORF">FE257_011348</name>
</gene>
<dbReference type="Pfam" id="PF02627">
    <property type="entry name" value="CMD"/>
    <property type="match status" value="2"/>
</dbReference>
<keyword evidence="5" id="KW-1185">Reference proteome</keyword>
<dbReference type="GO" id="GO:0006633">
    <property type="term" value="P:fatty acid biosynthetic process"/>
    <property type="evidence" value="ECO:0007669"/>
    <property type="project" value="TreeGrafter"/>
</dbReference>
<proteinExistence type="inferred from homology"/>
<evidence type="ECO:0000259" key="3">
    <source>
        <dbReference type="SMART" id="SM00822"/>
    </source>
</evidence>
<comment type="caution">
    <text evidence="4">The sequence shown here is derived from an EMBL/GenBank/DDBJ whole genome shotgun (WGS) entry which is preliminary data.</text>
</comment>
<reference evidence="4" key="2">
    <citation type="submission" date="2020-02" db="EMBL/GenBank/DDBJ databases">
        <authorList>
            <person name="Gilchrist C.L.M."/>
            <person name="Chooi Y.-H."/>
        </authorList>
    </citation>
    <scope>NUCLEOTIDE SEQUENCE</scope>
    <source>
        <strain evidence="4">MST-FP2251</strain>
    </source>
</reference>
<evidence type="ECO:0000256" key="2">
    <source>
        <dbReference type="ARBA" id="ARBA00022857"/>
    </source>
</evidence>
<dbReference type="FunFam" id="3.40.50.720:FF:000084">
    <property type="entry name" value="Short-chain dehydrogenase reductase"/>
    <property type="match status" value="1"/>
</dbReference>
<dbReference type="GO" id="GO:0044550">
    <property type="term" value="P:secondary metabolite biosynthetic process"/>
    <property type="evidence" value="ECO:0007669"/>
    <property type="project" value="UniProtKB-ARBA"/>
</dbReference>
<dbReference type="PROSITE" id="PS00061">
    <property type="entry name" value="ADH_SHORT"/>
    <property type="match status" value="1"/>
</dbReference>
<comment type="similarity">
    <text evidence="1">Belongs to the short-chain dehydrogenases/reductases (SDR) family.</text>
</comment>
<evidence type="ECO:0000313" key="4">
    <source>
        <dbReference type="EMBL" id="KAF9886576.1"/>
    </source>
</evidence>
<reference evidence="4" key="1">
    <citation type="journal article" date="2019" name="Beilstein J. Org. Chem.">
        <title>Nanangenines: drimane sesquiterpenoids as the dominant metabolite cohort of a novel Australian fungus, Aspergillus nanangensis.</title>
        <authorList>
            <person name="Lacey H.J."/>
            <person name="Gilchrist C.L.M."/>
            <person name="Crombie A."/>
            <person name="Kalaitzis J.A."/>
            <person name="Vuong D."/>
            <person name="Rutledge P.J."/>
            <person name="Turner P."/>
            <person name="Pitt J.I."/>
            <person name="Lacey E."/>
            <person name="Chooi Y.H."/>
            <person name="Piggott A.M."/>
        </authorList>
    </citation>
    <scope>NUCLEOTIDE SEQUENCE</scope>
    <source>
        <strain evidence="4">MST-FP2251</strain>
    </source>
</reference>
<dbReference type="InterPro" id="IPR029032">
    <property type="entry name" value="AhpD-like"/>
</dbReference>
<dbReference type="InterPro" id="IPR020904">
    <property type="entry name" value="Sc_DH/Rdtase_CS"/>
</dbReference>
<dbReference type="SUPFAM" id="SSF51735">
    <property type="entry name" value="NAD(P)-binding Rossmann-fold domains"/>
    <property type="match status" value="1"/>
</dbReference>
<dbReference type="InterPro" id="IPR002347">
    <property type="entry name" value="SDR_fam"/>
</dbReference>
<name>A0AAD4CHI2_ASPNN</name>
<dbReference type="SMART" id="SM00822">
    <property type="entry name" value="PKS_KR"/>
    <property type="match status" value="1"/>
</dbReference>
<dbReference type="SUPFAM" id="SSF69118">
    <property type="entry name" value="AhpD-like"/>
    <property type="match status" value="1"/>
</dbReference>
<dbReference type="GO" id="GO:0016616">
    <property type="term" value="F:oxidoreductase activity, acting on the CH-OH group of donors, NAD or NADP as acceptor"/>
    <property type="evidence" value="ECO:0007669"/>
    <property type="project" value="TreeGrafter"/>
</dbReference>
<dbReference type="PANTHER" id="PTHR42760:SF122">
    <property type="entry name" value="NAD(P)-BINDING PROTEIN"/>
    <property type="match status" value="1"/>
</dbReference>